<gene>
    <name evidence="1" type="ORF">GJU80_01410</name>
</gene>
<organism evidence="1 2">
    <name type="scientific">Neisseria brasiliensis</name>
    <dbReference type="NCBI Taxonomy" id="2666100"/>
    <lineage>
        <taxon>Bacteria</taxon>
        <taxon>Pseudomonadati</taxon>
        <taxon>Pseudomonadota</taxon>
        <taxon>Betaproteobacteria</taxon>
        <taxon>Neisseriales</taxon>
        <taxon>Neisseriaceae</taxon>
        <taxon>Neisseria</taxon>
    </lineage>
</organism>
<dbReference type="Proteomes" id="UP000486297">
    <property type="component" value="Unassembled WGS sequence"/>
</dbReference>
<accession>A0A5Q3RW14</accession>
<evidence type="ECO:0000313" key="2">
    <source>
        <dbReference type="Proteomes" id="UP000486297"/>
    </source>
</evidence>
<evidence type="ECO:0000313" key="1">
    <source>
        <dbReference type="EMBL" id="MRN37196.1"/>
    </source>
</evidence>
<protein>
    <submittedName>
        <fullName evidence="1">Uncharacterized protein</fullName>
    </submittedName>
</protein>
<proteinExistence type="predicted"/>
<name>A0A5Q3RW14_9NEIS</name>
<comment type="caution">
    <text evidence="1">The sequence shown here is derived from an EMBL/GenBank/DDBJ whole genome shotgun (WGS) entry which is preliminary data.</text>
</comment>
<reference evidence="1" key="1">
    <citation type="journal article" name="Emerg. Infect. Dis.">
        <title>Two cases of a newly characterized neisseria species.</title>
        <authorList>
            <person name="Mustapha M."/>
            <person name="Lemos A.P.S."/>
            <person name="Harrison L.H."/>
            <person name="Vantyne D."/>
            <person name="Sacchi C.T."/>
        </authorList>
    </citation>
    <scope>NUCLEOTIDE SEQUENCE</scope>
    <source>
        <strain evidence="1">N.95.16</strain>
    </source>
</reference>
<dbReference type="AlphaFoldDB" id="A0A5Q3RW14"/>
<keyword evidence="2" id="KW-1185">Reference proteome</keyword>
<dbReference type="EMBL" id="WJXO01000001">
    <property type="protein sequence ID" value="MRN37196.1"/>
    <property type="molecule type" value="Genomic_DNA"/>
</dbReference>
<sequence length="104" mass="10608">MKTKLTLYALAVALLFALAVSTIAQGRISAARADKIDTLQSQLAAAQAAEAQSRARAQALQAEVERLNQAAAAQAAAVSAAIARNPSWASQALPADVAAALNQP</sequence>
<dbReference type="RefSeq" id="WP_154143186.1">
    <property type="nucleotide sequence ID" value="NZ_CP046027.1"/>
</dbReference>